<dbReference type="Proteomes" id="UP001172681">
    <property type="component" value="Unassembled WGS sequence"/>
</dbReference>
<accession>A0AA38Y3P9</accession>
<evidence type="ECO:0000256" key="2">
    <source>
        <dbReference type="ARBA" id="ARBA00023002"/>
    </source>
</evidence>
<dbReference type="PANTHER" id="PTHR43669:SF3">
    <property type="entry name" value="ALCOHOL DEHYDROGENASE, PUTATIVE (AFU_ORTHOLOGUE AFUA_3G03445)-RELATED"/>
    <property type="match status" value="1"/>
</dbReference>
<gene>
    <name evidence="3" type="ORF">H2204_006506</name>
</gene>
<comment type="similarity">
    <text evidence="1">Belongs to the short-chain dehydrogenases/reductases (SDR) family.</text>
</comment>
<dbReference type="EMBL" id="JAPDRN010000040">
    <property type="protein sequence ID" value="KAJ9634175.1"/>
    <property type="molecule type" value="Genomic_DNA"/>
</dbReference>
<evidence type="ECO:0000313" key="4">
    <source>
        <dbReference type="Proteomes" id="UP001172681"/>
    </source>
</evidence>
<dbReference type="Gene3D" id="3.40.50.720">
    <property type="entry name" value="NAD(P)-binding Rossmann-like Domain"/>
    <property type="match status" value="1"/>
</dbReference>
<dbReference type="Pfam" id="PF00106">
    <property type="entry name" value="adh_short"/>
    <property type="match status" value="1"/>
</dbReference>
<proteinExistence type="inferred from homology"/>
<dbReference type="InterPro" id="IPR002347">
    <property type="entry name" value="SDR_fam"/>
</dbReference>
<organism evidence="3 4">
    <name type="scientific">Knufia peltigerae</name>
    <dbReference type="NCBI Taxonomy" id="1002370"/>
    <lineage>
        <taxon>Eukaryota</taxon>
        <taxon>Fungi</taxon>
        <taxon>Dikarya</taxon>
        <taxon>Ascomycota</taxon>
        <taxon>Pezizomycotina</taxon>
        <taxon>Eurotiomycetes</taxon>
        <taxon>Chaetothyriomycetidae</taxon>
        <taxon>Chaetothyriales</taxon>
        <taxon>Trichomeriaceae</taxon>
        <taxon>Knufia</taxon>
    </lineage>
</organism>
<dbReference type="SUPFAM" id="SSF51735">
    <property type="entry name" value="NAD(P)-binding Rossmann-fold domains"/>
    <property type="match status" value="1"/>
</dbReference>
<dbReference type="CDD" id="cd05233">
    <property type="entry name" value="SDR_c"/>
    <property type="match status" value="1"/>
</dbReference>
<dbReference type="InterPro" id="IPR036291">
    <property type="entry name" value="NAD(P)-bd_dom_sf"/>
</dbReference>
<sequence length="267" mass="28805">MEFKSKIIVVTGAARGIGRAAAIEYARQGARVVLADINMAEQQATVSQLRASGYDAHAYKVDISLDEEVHRFAAWVIKNLGAPDPIHNNAVMLRSGGILDIDIDDAQEQMNVNVFGYLRVVRAFLPAMLERGDGHIAVTASPNGINPQPLVSANLAAYCLCKAADVSLAQCLAVSLKPRGLSVSLLLPDISYTESVKELSGKATAEFHQGLAQVMIAHSTSPETNAKILIEGLKEGKFFVNAHPGYEDALKDWVSNDLNPLVDWVEI</sequence>
<keyword evidence="2" id="KW-0560">Oxidoreductase</keyword>
<dbReference type="PRINTS" id="PR00081">
    <property type="entry name" value="GDHRDH"/>
</dbReference>
<name>A0AA38Y3P9_9EURO</name>
<dbReference type="AlphaFoldDB" id="A0AA38Y3P9"/>
<dbReference type="PANTHER" id="PTHR43669">
    <property type="entry name" value="5-KETO-D-GLUCONATE 5-REDUCTASE"/>
    <property type="match status" value="1"/>
</dbReference>
<evidence type="ECO:0000313" key="3">
    <source>
        <dbReference type="EMBL" id="KAJ9634175.1"/>
    </source>
</evidence>
<evidence type="ECO:0000256" key="1">
    <source>
        <dbReference type="ARBA" id="ARBA00006484"/>
    </source>
</evidence>
<dbReference type="GO" id="GO:0016491">
    <property type="term" value="F:oxidoreductase activity"/>
    <property type="evidence" value="ECO:0007669"/>
    <property type="project" value="UniProtKB-KW"/>
</dbReference>
<protein>
    <submittedName>
        <fullName evidence="3">Uncharacterized protein</fullName>
    </submittedName>
</protein>
<keyword evidence="4" id="KW-1185">Reference proteome</keyword>
<reference evidence="3" key="1">
    <citation type="submission" date="2022-10" db="EMBL/GenBank/DDBJ databases">
        <title>Culturing micro-colonial fungi from biological soil crusts in the Mojave desert and describing Neophaeococcomyces mojavensis, and introducing the new genera and species Taxawa tesnikishii.</title>
        <authorList>
            <person name="Kurbessoian T."/>
            <person name="Stajich J.E."/>
        </authorList>
    </citation>
    <scope>NUCLEOTIDE SEQUENCE</scope>
    <source>
        <strain evidence="3">TK_35</strain>
    </source>
</reference>
<comment type="caution">
    <text evidence="3">The sequence shown here is derived from an EMBL/GenBank/DDBJ whole genome shotgun (WGS) entry which is preliminary data.</text>
</comment>